<accession>A0A565BCB9</accession>
<dbReference type="NCBIfam" id="TIGR01640">
    <property type="entry name" value="F_box_assoc_1"/>
    <property type="match status" value="1"/>
</dbReference>
<dbReference type="InterPro" id="IPR013187">
    <property type="entry name" value="F-box-assoc_dom_typ3"/>
</dbReference>
<dbReference type="PANTHER" id="PTHR31672">
    <property type="entry name" value="BNACNNG10540D PROTEIN"/>
    <property type="match status" value="1"/>
</dbReference>
<evidence type="ECO:0000313" key="2">
    <source>
        <dbReference type="EMBL" id="VVA98971.1"/>
    </source>
</evidence>
<comment type="caution">
    <text evidence="2">The sequence shown here is derived from an EMBL/GenBank/DDBJ whole genome shotgun (WGS) entry which is preliminary data.</text>
</comment>
<evidence type="ECO:0000313" key="3">
    <source>
        <dbReference type="Proteomes" id="UP000489600"/>
    </source>
</evidence>
<dbReference type="Proteomes" id="UP000489600">
    <property type="component" value="Unassembled WGS sequence"/>
</dbReference>
<dbReference type="Pfam" id="PF08268">
    <property type="entry name" value="FBA_3"/>
    <property type="match status" value="1"/>
</dbReference>
<reference evidence="2" key="1">
    <citation type="submission" date="2019-07" db="EMBL/GenBank/DDBJ databases">
        <authorList>
            <person name="Dittberner H."/>
        </authorList>
    </citation>
    <scope>NUCLEOTIDE SEQUENCE [LARGE SCALE GENOMIC DNA]</scope>
</reference>
<dbReference type="InterPro" id="IPR050796">
    <property type="entry name" value="SCF_F-box_component"/>
</dbReference>
<dbReference type="OrthoDB" id="1057022at2759"/>
<proteinExistence type="predicted"/>
<name>A0A565BCB9_9BRAS</name>
<sequence>MVETLQRRKQVLWSQIESEQGVFSDILSRLPVQSIRSFQTINRYWYGSVRNKLFAKQQLNRSRENPTFIVGQIRDSKMKLYSMKPGSFKLSNVNRINPSERSDQEQMYMISSFNGLICCINQRCDKDVENELCDLQIWICNPCTGETLLLPQGRPSYQFVPSVGVAYHSDISDYEVFRIFCAGKKRVFDRFVIQDGHMVRKYRFDLAYECEMYSSNTVSWKNIGPVPCLPMESYFSPLRSGHVFIGGKVYWLSSLVDGGKILSVDLRGRFEVIQLPPYPDGLKEEDSITEASYLINLRGALSMVILHPGYMDTWVRKEGDKTSSTWVLEYVDKTPIDDLELVLAMTSSENQIICMTDKRWYYFDVDTGTWSKKRVNSAAFESPAVFPFTESVLPCNGGLML</sequence>
<dbReference type="EMBL" id="CABITT030000003">
    <property type="protein sequence ID" value="VVA98971.1"/>
    <property type="molecule type" value="Genomic_DNA"/>
</dbReference>
<keyword evidence="3" id="KW-1185">Reference proteome</keyword>
<dbReference type="SUPFAM" id="SSF81383">
    <property type="entry name" value="F-box domain"/>
    <property type="match status" value="1"/>
</dbReference>
<evidence type="ECO:0000259" key="1">
    <source>
        <dbReference type="Pfam" id="PF08268"/>
    </source>
</evidence>
<dbReference type="PANTHER" id="PTHR31672:SF13">
    <property type="entry name" value="F-BOX PROTEIN CPR30-LIKE"/>
    <property type="match status" value="1"/>
</dbReference>
<feature type="domain" description="F-box associated beta-propeller type 3" evidence="1">
    <location>
        <begin position="84"/>
        <end position="369"/>
    </location>
</feature>
<protein>
    <recommendedName>
        <fullName evidence="1">F-box associated beta-propeller type 3 domain-containing protein</fullName>
    </recommendedName>
</protein>
<gene>
    <name evidence="2" type="ORF">ANE_LOCUS9416</name>
</gene>
<organism evidence="2 3">
    <name type="scientific">Arabis nemorensis</name>
    <dbReference type="NCBI Taxonomy" id="586526"/>
    <lineage>
        <taxon>Eukaryota</taxon>
        <taxon>Viridiplantae</taxon>
        <taxon>Streptophyta</taxon>
        <taxon>Embryophyta</taxon>
        <taxon>Tracheophyta</taxon>
        <taxon>Spermatophyta</taxon>
        <taxon>Magnoliopsida</taxon>
        <taxon>eudicotyledons</taxon>
        <taxon>Gunneridae</taxon>
        <taxon>Pentapetalae</taxon>
        <taxon>rosids</taxon>
        <taxon>malvids</taxon>
        <taxon>Brassicales</taxon>
        <taxon>Brassicaceae</taxon>
        <taxon>Arabideae</taxon>
        <taxon>Arabis</taxon>
    </lineage>
</organism>
<dbReference type="InterPro" id="IPR036047">
    <property type="entry name" value="F-box-like_dom_sf"/>
</dbReference>
<dbReference type="InterPro" id="IPR017451">
    <property type="entry name" value="F-box-assoc_interact_dom"/>
</dbReference>
<dbReference type="AlphaFoldDB" id="A0A565BCB9"/>